<evidence type="ECO:0000256" key="1">
    <source>
        <dbReference type="ARBA" id="ARBA00013184"/>
    </source>
</evidence>
<protein>
    <recommendedName>
        <fullName evidence="1">histone acetyltransferase</fullName>
        <ecNumber evidence="1">2.3.1.48</ecNumber>
    </recommendedName>
</protein>
<evidence type="ECO:0000313" key="6">
    <source>
        <dbReference type="Proteomes" id="UP001230268"/>
    </source>
</evidence>
<dbReference type="GO" id="GO:0004402">
    <property type="term" value="F:histone acetyltransferase activity"/>
    <property type="evidence" value="ECO:0007669"/>
    <property type="project" value="TreeGrafter"/>
</dbReference>
<dbReference type="EMBL" id="JAVEPI010000002">
    <property type="protein sequence ID" value="KAK1444080.1"/>
    <property type="molecule type" value="Genomic_DNA"/>
</dbReference>
<evidence type="ECO:0000313" key="5">
    <source>
        <dbReference type="EMBL" id="KAK1444080.1"/>
    </source>
</evidence>
<reference evidence="5" key="1">
    <citation type="submission" date="2023-08" db="EMBL/GenBank/DDBJ databases">
        <title>Draft sequence of the Babesia gibsoni genome.</title>
        <authorList>
            <person name="Yamagishi J.Y."/>
            <person name="Xuan X.X."/>
        </authorList>
    </citation>
    <scope>NUCLEOTIDE SEQUENCE</scope>
    <source>
        <strain evidence="5">Azabu</strain>
    </source>
</reference>
<dbReference type="Gene3D" id="3.40.630.30">
    <property type="match status" value="1"/>
</dbReference>
<keyword evidence="6" id="KW-1185">Reference proteome</keyword>
<dbReference type="AlphaFoldDB" id="A0AAD8PEY2"/>
<gene>
    <name evidence="5" type="ORF">BgAZ_209560</name>
</gene>
<evidence type="ECO:0000256" key="3">
    <source>
        <dbReference type="ARBA" id="ARBA00022853"/>
    </source>
</evidence>
<dbReference type="PANTHER" id="PTHR14744">
    <property type="entry name" value="N-ALPHA-ACETYLTRANSFERASE 60"/>
    <property type="match status" value="1"/>
</dbReference>
<evidence type="ECO:0000256" key="2">
    <source>
        <dbReference type="ARBA" id="ARBA00022679"/>
    </source>
</evidence>
<dbReference type="GO" id="GO:0004596">
    <property type="term" value="F:protein-N-terminal amino-acid acetyltransferase activity"/>
    <property type="evidence" value="ECO:0007669"/>
    <property type="project" value="InterPro"/>
</dbReference>
<evidence type="ECO:0000256" key="4">
    <source>
        <dbReference type="ARBA" id="ARBA00023315"/>
    </source>
</evidence>
<dbReference type="PANTHER" id="PTHR14744:SF15">
    <property type="entry name" value="N-ALPHA-ACETYLTRANSFERASE 60"/>
    <property type="match status" value="1"/>
</dbReference>
<name>A0AAD8PEY2_BABGI</name>
<dbReference type="GO" id="GO:0000139">
    <property type="term" value="C:Golgi membrane"/>
    <property type="evidence" value="ECO:0007669"/>
    <property type="project" value="TreeGrafter"/>
</dbReference>
<keyword evidence="2" id="KW-0808">Transferase</keyword>
<organism evidence="5 6">
    <name type="scientific">Babesia gibsoni</name>
    <dbReference type="NCBI Taxonomy" id="33632"/>
    <lineage>
        <taxon>Eukaryota</taxon>
        <taxon>Sar</taxon>
        <taxon>Alveolata</taxon>
        <taxon>Apicomplexa</taxon>
        <taxon>Aconoidasida</taxon>
        <taxon>Piroplasmida</taxon>
        <taxon>Babesiidae</taxon>
        <taxon>Babesia</taxon>
    </lineage>
</organism>
<sequence length="447" mass="51976">MSHRPMRGDQESKRSSALVPGIGVWPSEWSTLNRLLLTIPKDVPLLRYLRVRPLDSRHWEGLKVLHQRLFPISYDTQFYYASCGIKSPAQYDKRSLWSACDVIGIGLFLPREVVTTHCDCDGLICCESDESSPNSGVAVVSDNTNQCDSSGSDNSSSDCTLNVNVNVALDDAFIQPPEVTNAANKNNCIFNDATYDRSREEFLVGFLTILLNRTEQSRLIYGEDYLWLDAFFNDMIYPLVQECGDHDDRMNRFLNYDMMTPDFYHFLYKNLYLNRAMIDSLRHHDIKKCKTVYILSAGITMGLRSRLLGTYLILYLECLVYQQAYGVHIYNRNMYFFPEESREETVGRIKQHILSESSSSITKEQEKEIKRELDPYLLTKESIMNSYRQQDEMPLTIYLHTIAYNRKACSMYRRTNFVCITRYDDYYIIRHDKYAANLLAYYAYAPC</sequence>
<proteinExistence type="predicted"/>
<dbReference type="InterPro" id="IPR045141">
    <property type="entry name" value="NAA60-like"/>
</dbReference>
<keyword evidence="3" id="KW-0156">Chromatin regulator</keyword>
<dbReference type="Proteomes" id="UP001230268">
    <property type="component" value="Unassembled WGS sequence"/>
</dbReference>
<accession>A0AAD8PEY2</accession>
<keyword evidence="4" id="KW-0012">Acyltransferase</keyword>
<dbReference type="EC" id="2.3.1.48" evidence="1"/>
<comment type="caution">
    <text evidence="5">The sequence shown here is derived from an EMBL/GenBank/DDBJ whole genome shotgun (WGS) entry which is preliminary data.</text>
</comment>